<dbReference type="Proteomes" id="UP000051249">
    <property type="component" value="Unassembled WGS sequence"/>
</dbReference>
<dbReference type="PATRIC" id="fig|480391.4.peg.806"/>
<dbReference type="Gene3D" id="3.40.50.1820">
    <property type="entry name" value="alpha/beta hydrolase"/>
    <property type="match status" value="1"/>
</dbReference>
<evidence type="ECO:0000256" key="1">
    <source>
        <dbReference type="ARBA" id="ARBA00022801"/>
    </source>
</evidence>
<gene>
    <name evidence="3" type="ORF">IV88_GL000795</name>
</gene>
<dbReference type="EMBL" id="JQCQ01000024">
    <property type="protein sequence ID" value="KRO24665.1"/>
    <property type="molecule type" value="Genomic_DNA"/>
</dbReference>
<dbReference type="Pfam" id="PF20434">
    <property type="entry name" value="BD-FAE"/>
    <property type="match status" value="1"/>
</dbReference>
<evidence type="ECO:0000313" key="3">
    <source>
        <dbReference type="EMBL" id="KRO24665.1"/>
    </source>
</evidence>
<organism evidence="3 4">
    <name type="scientific">Pediococcus argentinicus</name>
    <dbReference type="NCBI Taxonomy" id="480391"/>
    <lineage>
        <taxon>Bacteria</taxon>
        <taxon>Bacillati</taxon>
        <taxon>Bacillota</taxon>
        <taxon>Bacilli</taxon>
        <taxon>Lactobacillales</taxon>
        <taxon>Lactobacillaceae</taxon>
        <taxon>Pediococcus</taxon>
    </lineage>
</organism>
<protein>
    <submittedName>
        <fullName evidence="3">Esterase lipase</fullName>
    </submittedName>
</protein>
<sequence>MPYWLKQTPYRFVEIDYIIYAELIWKVIVVKVNETKDVLFSSENDLKLDIYDDGSDDNKRAAIIDIHGGGWFRGDKGKDEDLGETLAELGYLVLIPNYRITPQGYYPDPIDDIADVIEWLKNSNLKFDRNRIGLLGSSAGGNLAVEASMRYGLPAASWSGIFDIEDWLADHQDVVGEQNTDIKPNTPSNKIDQDGKNDPFYKWFIMNYLQDESKAYDATPVHRVTDKVGPLFLANSLNEFVPNSGVMELEQKLIDLQIPVETKFLTGGRHAKGYMDDVLPATLAFFDQYL</sequence>
<dbReference type="SUPFAM" id="SSF53474">
    <property type="entry name" value="alpha/beta-Hydrolases"/>
    <property type="match status" value="1"/>
</dbReference>
<feature type="domain" description="BD-FAE-like" evidence="2">
    <location>
        <begin position="48"/>
        <end position="252"/>
    </location>
</feature>
<evidence type="ECO:0000259" key="2">
    <source>
        <dbReference type="Pfam" id="PF20434"/>
    </source>
</evidence>
<dbReference type="AlphaFoldDB" id="A0A0R2NFQ7"/>
<dbReference type="GO" id="GO:0016787">
    <property type="term" value="F:hydrolase activity"/>
    <property type="evidence" value="ECO:0007669"/>
    <property type="project" value="UniProtKB-KW"/>
</dbReference>
<keyword evidence="4" id="KW-1185">Reference proteome</keyword>
<reference evidence="3 4" key="1">
    <citation type="journal article" date="2015" name="Genome Announc.">
        <title>Expanding the biotechnology potential of lactobacilli through comparative genomics of 213 strains and associated genera.</title>
        <authorList>
            <person name="Sun Z."/>
            <person name="Harris H.M."/>
            <person name="McCann A."/>
            <person name="Guo C."/>
            <person name="Argimon S."/>
            <person name="Zhang W."/>
            <person name="Yang X."/>
            <person name="Jeffery I.B."/>
            <person name="Cooney J.C."/>
            <person name="Kagawa T.F."/>
            <person name="Liu W."/>
            <person name="Song Y."/>
            <person name="Salvetti E."/>
            <person name="Wrobel A."/>
            <person name="Rasinkangas P."/>
            <person name="Parkhill J."/>
            <person name="Rea M.C."/>
            <person name="O'Sullivan O."/>
            <person name="Ritari J."/>
            <person name="Douillard F.P."/>
            <person name="Paul Ross R."/>
            <person name="Yang R."/>
            <person name="Briner A.E."/>
            <person name="Felis G.E."/>
            <person name="de Vos W.M."/>
            <person name="Barrangou R."/>
            <person name="Klaenhammer T.R."/>
            <person name="Caufield P.W."/>
            <person name="Cui Y."/>
            <person name="Zhang H."/>
            <person name="O'Toole P.W."/>
        </authorList>
    </citation>
    <scope>NUCLEOTIDE SEQUENCE [LARGE SCALE GENOMIC DNA]</scope>
    <source>
        <strain evidence="3 4">DSM 23026</strain>
    </source>
</reference>
<name>A0A0R2NFQ7_9LACO</name>
<evidence type="ECO:0000313" key="4">
    <source>
        <dbReference type="Proteomes" id="UP000051249"/>
    </source>
</evidence>
<proteinExistence type="predicted"/>
<keyword evidence="1" id="KW-0378">Hydrolase</keyword>
<dbReference type="InterPro" id="IPR029058">
    <property type="entry name" value="AB_hydrolase_fold"/>
</dbReference>
<comment type="caution">
    <text evidence="3">The sequence shown here is derived from an EMBL/GenBank/DDBJ whole genome shotgun (WGS) entry which is preliminary data.</text>
</comment>
<dbReference type="InterPro" id="IPR050300">
    <property type="entry name" value="GDXG_lipolytic_enzyme"/>
</dbReference>
<dbReference type="InterPro" id="IPR049492">
    <property type="entry name" value="BD-FAE-like_dom"/>
</dbReference>
<accession>A0A0R2NFQ7</accession>
<dbReference type="PANTHER" id="PTHR48081">
    <property type="entry name" value="AB HYDROLASE SUPERFAMILY PROTEIN C4A8.06C"/>
    <property type="match status" value="1"/>
</dbReference>